<dbReference type="Pfam" id="PF12802">
    <property type="entry name" value="MarR_2"/>
    <property type="match status" value="1"/>
</dbReference>
<evidence type="ECO:0000313" key="4">
    <source>
        <dbReference type="Proteomes" id="UP000071979"/>
    </source>
</evidence>
<organism evidence="3 4">
    <name type="scientific">Pantoea dispersa</name>
    <dbReference type="NCBI Taxonomy" id="59814"/>
    <lineage>
        <taxon>Bacteria</taxon>
        <taxon>Pseudomonadati</taxon>
        <taxon>Pseudomonadota</taxon>
        <taxon>Gammaproteobacteria</taxon>
        <taxon>Enterobacterales</taxon>
        <taxon>Erwiniaceae</taxon>
        <taxon>Pantoea</taxon>
    </lineage>
</organism>
<proteinExistence type="predicted"/>
<dbReference type="Gene3D" id="1.10.10.10">
    <property type="entry name" value="Winged helix-like DNA-binding domain superfamily/Winged helix DNA-binding domain"/>
    <property type="match status" value="1"/>
</dbReference>
<evidence type="ECO:0000259" key="2">
    <source>
        <dbReference type="SMART" id="SM00347"/>
    </source>
</evidence>
<dbReference type="Proteomes" id="UP000071979">
    <property type="component" value="Unassembled WGS sequence"/>
</dbReference>
<dbReference type="RefSeq" id="WP_058775134.1">
    <property type="nucleotide sequence ID" value="NZ_CP106661.1"/>
</dbReference>
<feature type="domain" description="HTH marR-type" evidence="2">
    <location>
        <begin position="34"/>
        <end position="133"/>
    </location>
</feature>
<dbReference type="SMART" id="SM00347">
    <property type="entry name" value="HTH_MARR"/>
    <property type="match status" value="1"/>
</dbReference>
<reference evidence="3 4" key="1">
    <citation type="journal article" date="2016" name="Front. Microbiol.">
        <title>Genomic Resource of Rice Seed Associated Bacteria.</title>
        <authorList>
            <person name="Midha S."/>
            <person name="Bansal K."/>
            <person name="Sharma S."/>
            <person name="Kumar N."/>
            <person name="Patil P.P."/>
            <person name="Chaudhry V."/>
            <person name="Patil P.B."/>
        </authorList>
    </citation>
    <scope>NUCLEOTIDE SEQUENCE [LARGE SCALE GENOMIC DNA]</scope>
    <source>
        <strain evidence="3 4">SA3</strain>
    </source>
</reference>
<evidence type="ECO:0000256" key="1">
    <source>
        <dbReference type="SAM" id="MobiDB-lite"/>
    </source>
</evidence>
<dbReference type="OrthoDB" id="120080at2"/>
<dbReference type="InterPro" id="IPR036390">
    <property type="entry name" value="WH_DNA-bd_sf"/>
</dbReference>
<gene>
    <name evidence="3" type="ORF">SA3R_01190</name>
</gene>
<dbReference type="GO" id="GO:0003700">
    <property type="term" value="F:DNA-binding transcription factor activity"/>
    <property type="evidence" value="ECO:0007669"/>
    <property type="project" value="InterPro"/>
</dbReference>
<evidence type="ECO:0000313" key="3">
    <source>
        <dbReference type="EMBL" id="KTS69886.1"/>
    </source>
</evidence>
<accession>A0A8E1S2Q9</accession>
<comment type="caution">
    <text evidence="3">The sequence shown here is derived from an EMBL/GenBank/DDBJ whole genome shotgun (WGS) entry which is preliminary data.</text>
</comment>
<dbReference type="EMBL" id="LDSE01000001">
    <property type="protein sequence ID" value="KTS69886.1"/>
    <property type="molecule type" value="Genomic_DNA"/>
</dbReference>
<name>A0A8E1S2Q9_9GAMM</name>
<dbReference type="AlphaFoldDB" id="A0A8E1S2Q9"/>
<sequence>MSGFDPKYFRDVAAECPGFQARATARAVTRYYNVYFKSLGLTAEQFSLLVGIGAFEGATIVDLAASAGVDATTLSRNVQNMELRGLVRSEGGRGRAGKRLNLTHSGYQLMAEALPVWKSAKDKLSIMMGDDRLRSATRAMEELARAINIDQSPEADRNSHNKNTVAE</sequence>
<dbReference type="SUPFAM" id="SSF46785">
    <property type="entry name" value="Winged helix' DNA-binding domain"/>
    <property type="match status" value="1"/>
</dbReference>
<dbReference type="InterPro" id="IPR036388">
    <property type="entry name" value="WH-like_DNA-bd_sf"/>
</dbReference>
<protein>
    <submittedName>
        <fullName evidence="3">Transcriptional regulator</fullName>
    </submittedName>
</protein>
<feature type="region of interest" description="Disordered" evidence="1">
    <location>
        <begin position="146"/>
        <end position="167"/>
    </location>
</feature>
<dbReference type="InterPro" id="IPR000835">
    <property type="entry name" value="HTH_MarR-typ"/>
</dbReference>